<dbReference type="Proteomes" id="UP000037755">
    <property type="component" value="Unassembled WGS sequence"/>
</dbReference>
<evidence type="ECO:0000256" key="1">
    <source>
        <dbReference type="SAM" id="MobiDB-lite"/>
    </source>
</evidence>
<reference evidence="2 3" key="1">
    <citation type="submission" date="2015-08" db="EMBL/GenBank/DDBJ databases">
        <title>Whole genome sequence of Flavobacterium akiainvivens IK-1T, from decaying Wikstroemia oahuensis, an endemic Hawaiian shrub.</title>
        <authorList>
            <person name="Wan X."/>
            <person name="Hou S."/>
            <person name="Saito J."/>
            <person name="Donachie S."/>
        </authorList>
    </citation>
    <scope>NUCLEOTIDE SEQUENCE [LARGE SCALE GENOMIC DNA]</scope>
    <source>
        <strain evidence="2 3">IK-1</strain>
    </source>
</reference>
<dbReference type="STRING" id="1202724.AM493_19195"/>
<dbReference type="SUPFAM" id="SSF48452">
    <property type="entry name" value="TPR-like"/>
    <property type="match status" value="1"/>
</dbReference>
<gene>
    <name evidence="2" type="ORF">AM493_19195</name>
</gene>
<organism evidence="2 3">
    <name type="scientific">Flavobacterium akiainvivens</name>
    <dbReference type="NCBI Taxonomy" id="1202724"/>
    <lineage>
        <taxon>Bacteria</taxon>
        <taxon>Pseudomonadati</taxon>
        <taxon>Bacteroidota</taxon>
        <taxon>Flavobacteriia</taxon>
        <taxon>Flavobacteriales</taxon>
        <taxon>Flavobacteriaceae</taxon>
        <taxon>Flavobacterium</taxon>
    </lineage>
</organism>
<evidence type="ECO:0000313" key="2">
    <source>
        <dbReference type="EMBL" id="KOS08429.1"/>
    </source>
</evidence>
<dbReference type="Gene3D" id="1.25.40.10">
    <property type="entry name" value="Tetratricopeptide repeat domain"/>
    <property type="match status" value="1"/>
</dbReference>
<name>A0A0M9VK36_9FLAO</name>
<feature type="region of interest" description="Disordered" evidence="1">
    <location>
        <begin position="377"/>
        <end position="398"/>
    </location>
</feature>
<dbReference type="PATRIC" id="fig|1202724.3.peg.3979"/>
<protein>
    <submittedName>
        <fullName evidence="2">Uncharacterized protein</fullName>
    </submittedName>
</protein>
<proteinExistence type="predicted"/>
<dbReference type="AlphaFoldDB" id="A0A0M9VK36"/>
<dbReference type="EMBL" id="LIYD01000005">
    <property type="protein sequence ID" value="KOS08429.1"/>
    <property type="molecule type" value="Genomic_DNA"/>
</dbReference>
<sequence>MGAGLLLAGSIQSCSTYNMKSAEIETDLLAGNYPGALAHAGKNKFLKKKRNELLFLMEKGRLEHLNGNYEESNRIFEQAYIIIDDRIKTNAGQAVAAKLTNPMAEPYKGEDFEKVTLHYYKALNYIRLGLPNEALVEAKRINIKLDELNLKYPEGKKNKYRVDAFSLIIEGLLYENTGDINGAFISYRNAYEIYAANGNSYYGVPLPEQLKKDLLRTSKQLGFTQEYNEYAAKFGLPAEVAQKQPAEAVIIWENGLGPAKDQIMLTLSGTGDFFYASYMEDGKVIDILLPIPLGTDLGTVNALAIPKYRKRDNYYTHATLVVNGNEVPIELAQDFYPIAKECLNDRMLREILDMALRFAAKKGASMLLGAIAEGVAGGSNDKKEERTSSKGVEKKEDKTDANDIGRLIGDIAGAVTEKADTRNWQSLPATINYIRVPLQQGNNTFTIKKYGKNGYDTQTITIPYKPGLQILNYADISHRAVPAPATAQPAVSTE</sequence>
<keyword evidence="3" id="KW-1185">Reference proteome</keyword>
<evidence type="ECO:0000313" key="3">
    <source>
        <dbReference type="Proteomes" id="UP000037755"/>
    </source>
</evidence>
<accession>A0A0M9VK36</accession>
<comment type="caution">
    <text evidence="2">The sequence shown here is derived from an EMBL/GenBank/DDBJ whole genome shotgun (WGS) entry which is preliminary data.</text>
</comment>
<dbReference type="InterPro" id="IPR011990">
    <property type="entry name" value="TPR-like_helical_dom_sf"/>
</dbReference>
<feature type="compositionally biased region" description="Basic and acidic residues" evidence="1">
    <location>
        <begin position="380"/>
        <end position="398"/>
    </location>
</feature>